<dbReference type="PANTHER" id="PTHR43248">
    <property type="entry name" value="2-SUCCINYL-6-HYDROXY-2,4-CYCLOHEXADIENE-1-CARBOXYLATE SYNTHASE"/>
    <property type="match status" value="1"/>
</dbReference>
<evidence type="ECO:0000313" key="6">
    <source>
        <dbReference type="Proteomes" id="UP001583177"/>
    </source>
</evidence>
<dbReference type="InterPro" id="IPR051601">
    <property type="entry name" value="Serine_prot/Carboxylest_S33"/>
</dbReference>
<dbReference type="Pfam" id="PF00561">
    <property type="entry name" value="Abhydrolase_1"/>
    <property type="match status" value="1"/>
</dbReference>
<dbReference type="PANTHER" id="PTHR43248:SF2">
    <property type="entry name" value="PROLYL AMINOPEPTIDASE"/>
    <property type="match status" value="1"/>
</dbReference>
<protein>
    <recommendedName>
        <fullName evidence="4">AB hydrolase-1 domain-containing protein</fullName>
    </recommendedName>
</protein>
<dbReference type="InterPro" id="IPR029058">
    <property type="entry name" value="AB_hydrolase_fold"/>
</dbReference>
<gene>
    <name evidence="5" type="ORF">Daus18300_012859</name>
</gene>
<evidence type="ECO:0000256" key="2">
    <source>
        <dbReference type="ARBA" id="ARBA00022801"/>
    </source>
</evidence>
<dbReference type="PRINTS" id="PR00793">
    <property type="entry name" value="PROAMNOPTASE"/>
</dbReference>
<dbReference type="InterPro" id="IPR000073">
    <property type="entry name" value="AB_hydrolase_1"/>
</dbReference>
<keyword evidence="6" id="KW-1185">Reference proteome</keyword>
<dbReference type="EMBL" id="JAWRVE010000184">
    <property type="protein sequence ID" value="KAL1850648.1"/>
    <property type="molecule type" value="Genomic_DNA"/>
</dbReference>
<keyword evidence="2" id="KW-0378">Hydrolase</keyword>
<feature type="region of interest" description="Disordered" evidence="3">
    <location>
        <begin position="496"/>
        <end position="515"/>
    </location>
</feature>
<dbReference type="SUPFAM" id="SSF53474">
    <property type="entry name" value="alpha/beta-Hydrolases"/>
    <property type="match status" value="1"/>
</dbReference>
<reference evidence="5 6" key="1">
    <citation type="journal article" date="2024" name="IMA Fungus">
        <title>IMA Genome - F19 : A genome assembly and annotation guide to empower mycologists, including annotated draft genome sequences of Ceratocystis pirilliformis, Diaporthe australafricana, Fusarium ophioides, Paecilomyces lecythidis, and Sporothrix stenoceras.</title>
        <authorList>
            <person name="Aylward J."/>
            <person name="Wilson A.M."/>
            <person name="Visagie C.M."/>
            <person name="Spraker J."/>
            <person name="Barnes I."/>
            <person name="Buitendag C."/>
            <person name="Ceriani C."/>
            <person name="Del Mar Angel L."/>
            <person name="du Plessis D."/>
            <person name="Fuchs T."/>
            <person name="Gasser K."/>
            <person name="Kramer D."/>
            <person name="Li W."/>
            <person name="Munsamy K."/>
            <person name="Piso A."/>
            <person name="Price J.L."/>
            <person name="Sonnekus B."/>
            <person name="Thomas C."/>
            <person name="van der Nest A."/>
            <person name="van Dijk A."/>
            <person name="van Heerden A."/>
            <person name="van Vuuren N."/>
            <person name="Yilmaz N."/>
            <person name="Duong T.A."/>
            <person name="van der Merwe N.A."/>
            <person name="Wingfield M.J."/>
            <person name="Wingfield B.D."/>
        </authorList>
    </citation>
    <scope>NUCLEOTIDE SEQUENCE [LARGE SCALE GENOMIC DNA]</scope>
    <source>
        <strain evidence="5 6">CMW 18300</strain>
    </source>
</reference>
<accession>A0ABR3W187</accession>
<feature type="domain" description="AB hydrolase-1" evidence="4">
    <location>
        <begin position="83"/>
        <end position="217"/>
    </location>
</feature>
<name>A0ABR3W187_9PEZI</name>
<evidence type="ECO:0000256" key="1">
    <source>
        <dbReference type="ARBA" id="ARBA00010088"/>
    </source>
</evidence>
<dbReference type="Gene3D" id="3.40.50.1820">
    <property type="entry name" value="alpha/beta hydrolase"/>
    <property type="match status" value="1"/>
</dbReference>
<dbReference type="InterPro" id="IPR002410">
    <property type="entry name" value="Peptidase_S33"/>
</dbReference>
<dbReference type="Proteomes" id="UP001583177">
    <property type="component" value="Unassembled WGS sequence"/>
</dbReference>
<evidence type="ECO:0000256" key="3">
    <source>
        <dbReference type="SAM" id="MobiDB-lite"/>
    </source>
</evidence>
<comment type="caution">
    <text evidence="5">The sequence shown here is derived from an EMBL/GenBank/DDBJ whole genome shotgun (WGS) entry which is preliminary data.</text>
</comment>
<sequence length="515" mass="58027">MAPTVIPIQSARLVKSQPCHHFNGFLVQRLYFEVPLRHDQPRGEKLLLVAHMVHEETSSDTVVASNQQQPMNTSTGFETKKRPIILYLCGGPGADNPPCRVPDMNRWLLHRGYRILYVDYRGCGESSPVKAKSLKERGMSDQQMADFIKQFCQDNIVRDLEAIRLCLSAQVEDNADSDASSVRWTILGQSYGGYISLTYLSTHPEGLLEVFITGGLPPCGMDIEDYFKVEYAKIVAQNKLFYLAYPDAARLLRDVLGLIDQIGPRNIPMTGRGYMSGQKLLTLGRQFGSKVGFPEVYHLLQKIYSDLTKTGKLAPDTIREFEGILHVDERPLYPILLEQTWCTGGPTNWAAERVAADLEGFEYLKIDSHGRYPDPSETSVGQPIYFNANTYCRFHYDTHEELVDLKGAVEILAEHPWESSYDFEQLAKNPLQVPVYAMSFLQDMHLDLGVSGDTAAKVGGLRLVEDPGWHQDIRHKPAAVLERLFRVRDGVVEGKDEVVSSSDVQDRIEEEEPDS</sequence>
<evidence type="ECO:0000313" key="5">
    <source>
        <dbReference type="EMBL" id="KAL1850648.1"/>
    </source>
</evidence>
<proteinExistence type="inferred from homology"/>
<comment type="similarity">
    <text evidence="1">Belongs to the peptidase S33 family.</text>
</comment>
<evidence type="ECO:0000259" key="4">
    <source>
        <dbReference type="Pfam" id="PF00561"/>
    </source>
</evidence>
<organism evidence="5 6">
    <name type="scientific">Diaporthe australafricana</name>
    <dbReference type="NCBI Taxonomy" id="127596"/>
    <lineage>
        <taxon>Eukaryota</taxon>
        <taxon>Fungi</taxon>
        <taxon>Dikarya</taxon>
        <taxon>Ascomycota</taxon>
        <taxon>Pezizomycotina</taxon>
        <taxon>Sordariomycetes</taxon>
        <taxon>Sordariomycetidae</taxon>
        <taxon>Diaporthales</taxon>
        <taxon>Diaporthaceae</taxon>
        <taxon>Diaporthe</taxon>
    </lineage>
</organism>